<gene>
    <name evidence="1" type="ORF">BSZ36_04920</name>
</gene>
<name>A0A259TXE7_9BACT</name>
<evidence type="ECO:0000313" key="2">
    <source>
        <dbReference type="Proteomes" id="UP000216446"/>
    </source>
</evidence>
<proteinExistence type="predicted"/>
<comment type="caution">
    <text evidence="1">The sequence shown here is derived from an EMBL/GenBank/DDBJ whole genome shotgun (WGS) entry which is preliminary data.</text>
</comment>
<dbReference type="AlphaFoldDB" id="A0A259TXE7"/>
<dbReference type="InParanoid" id="A0A259TXE7"/>
<dbReference type="EMBL" id="MQWB01000001">
    <property type="protein sequence ID" value="OZC02376.1"/>
    <property type="molecule type" value="Genomic_DNA"/>
</dbReference>
<evidence type="ECO:0000313" key="1">
    <source>
        <dbReference type="EMBL" id="OZC02376.1"/>
    </source>
</evidence>
<accession>A0A259TXE7</accession>
<sequence>MCLAAATTQAQSPEPLAPGAIEAIRTPSETHPRVYAAGLSADGERVAGVANVDDLLSTDWPPAESRPFLWTAGEPAQMVAAPDSLGLIRAGTETALSADGSVVVGSVLLVNPDPLAGPMRMRAFRWSEGGGSSWLPTPEAAQSYARAASGDGSVVLGRIAPRSPEASREVLWRDGREAATIPPLEGHARAVARDLSRDGSVVVGASLPTGGFDRAAFRWTAETGSVPIPGLEGFSTSEANAVSADGRVVVGYAYDGSLANISEAVAFRWSEKDGLTFLGEWIARDVSADGSTVVGSYQTALAVVWTPEAGVRFARDVFDADGWWLMSIDAVSADGLFVLGGGETPDGTETAWRGRMPAE</sequence>
<reference evidence="1 2" key="1">
    <citation type="submission" date="2016-11" db="EMBL/GenBank/DDBJ databases">
        <title>Study of marine rhodopsin-containing bacteria.</title>
        <authorList>
            <person name="Yoshizawa S."/>
            <person name="Kumagai Y."/>
            <person name="Kogure K."/>
        </authorList>
    </citation>
    <scope>NUCLEOTIDE SEQUENCE [LARGE SCALE GENOMIC DNA]</scope>
    <source>
        <strain evidence="1 2">SG-29</strain>
    </source>
</reference>
<dbReference type="Proteomes" id="UP000216446">
    <property type="component" value="Unassembled WGS sequence"/>
</dbReference>
<keyword evidence="2" id="KW-1185">Reference proteome</keyword>
<organism evidence="1 2">
    <name type="scientific">Rubricoccus marinus</name>
    <dbReference type="NCBI Taxonomy" id="716817"/>
    <lineage>
        <taxon>Bacteria</taxon>
        <taxon>Pseudomonadati</taxon>
        <taxon>Rhodothermota</taxon>
        <taxon>Rhodothermia</taxon>
        <taxon>Rhodothermales</taxon>
        <taxon>Rubricoccaceae</taxon>
        <taxon>Rubricoccus</taxon>
    </lineage>
</organism>
<protein>
    <submittedName>
        <fullName evidence="1">Uncharacterized protein</fullName>
    </submittedName>
</protein>